<name>I4EDC8_9BACT</name>
<evidence type="ECO:0000259" key="1">
    <source>
        <dbReference type="Pfam" id="PF01425"/>
    </source>
</evidence>
<accession>I4EDC8</accession>
<dbReference type="AlphaFoldDB" id="I4EDC8"/>
<dbReference type="Gene3D" id="3.90.1300.10">
    <property type="entry name" value="Amidase signature (AS) domain"/>
    <property type="match status" value="1"/>
</dbReference>
<dbReference type="Proteomes" id="UP000004221">
    <property type="component" value="Unassembled WGS sequence"/>
</dbReference>
<dbReference type="OrthoDB" id="9811471at2"/>
<comment type="caution">
    <text evidence="2">The sequence shown here is derived from an EMBL/GenBank/DDBJ whole genome shotgun (WGS) entry which is preliminary data.</text>
</comment>
<dbReference type="PIRSF" id="PIRSF001221">
    <property type="entry name" value="Amidase_fungi"/>
    <property type="match status" value="1"/>
</dbReference>
<dbReference type="RefSeq" id="WP_008474984.1">
    <property type="nucleotide sequence ID" value="NZ_CAGS01000053.1"/>
</dbReference>
<dbReference type="EMBL" id="CAGS01000053">
    <property type="protein sequence ID" value="CCF82690.1"/>
    <property type="molecule type" value="Genomic_DNA"/>
</dbReference>
<gene>
    <name evidence="2" type="ORF">NITHO_1460002</name>
</gene>
<dbReference type="InterPro" id="IPR023631">
    <property type="entry name" value="Amidase_dom"/>
</dbReference>
<dbReference type="Pfam" id="PF01425">
    <property type="entry name" value="Amidase"/>
    <property type="match status" value="1"/>
</dbReference>
<feature type="domain" description="Amidase" evidence="1">
    <location>
        <begin position="28"/>
        <end position="462"/>
    </location>
</feature>
<dbReference type="InterPro" id="IPR052739">
    <property type="entry name" value="FAAH2"/>
</dbReference>
<proteinExistence type="predicted"/>
<dbReference type="InterPro" id="IPR036928">
    <property type="entry name" value="AS_sf"/>
</dbReference>
<evidence type="ECO:0000313" key="3">
    <source>
        <dbReference type="Proteomes" id="UP000004221"/>
    </source>
</evidence>
<dbReference type="PANTHER" id="PTHR43372">
    <property type="entry name" value="FATTY-ACID AMIDE HYDROLASE"/>
    <property type="match status" value="1"/>
</dbReference>
<dbReference type="PANTHER" id="PTHR43372:SF4">
    <property type="entry name" value="FATTY-ACID AMIDE HYDROLASE 2"/>
    <property type="match status" value="1"/>
</dbReference>
<keyword evidence="3" id="KW-1185">Reference proteome</keyword>
<protein>
    <submittedName>
        <fullName evidence="2">Amidase</fullName>
    </submittedName>
</protein>
<evidence type="ECO:0000313" key="2">
    <source>
        <dbReference type="EMBL" id="CCF82690.1"/>
    </source>
</evidence>
<dbReference type="SUPFAM" id="SSF75304">
    <property type="entry name" value="Amidase signature (AS) enzymes"/>
    <property type="match status" value="1"/>
</dbReference>
<reference evidence="2 3" key="1">
    <citation type="journal article" date="2012" name="ISME J.">
        <title>Nitrification expanded: discovery, physiology and genomics of a nitrite-oxidizing bacterium from the phylum Chloroflexi.</title>
        <authorList>
            <person name="Sorokin D.Y."/>
            <person name="Lucker S."/>
            <person name="Vejmelkova D."/>
            <person name="Kostrikina N.A."/>
            <person name="Kleerebezem R."/>
            <person name="Rijpstra W.I."/>
            <person name="Damste J.S."/>
            <person name="Le Paslier D."/>
            <person name="Muyzer G."/>
            <person name="Wagner M."/>
            <person name="van Loosdrecht M.C."/>
            <person name="Daims H."/>
        </authorList>
    </citation>
    <scope>NUCLEOTIDE SEQUENCE [LARGE SCALE GENOMIC DNA]</scope>
    <source>
        <strain evidence="3">none</strain>
    </source>
</reference>
<dbReference type="GO" id="GO:0012505">
    <property type="term" value="C:endomembrane system"/>
    <property type="evidence" value="ECO:0007669"/>
    <property type="project" value="TreeGrafter"/>
</dbReference>
<dbReference type="NCBIfam" id="NF004816">
    <property type="entry name" value="PRK06170.1"/>
    <property type="match status" value="1"/>
</dbReference>
<organism evidence="2 3">
    <name type="scientific">Nitrolancea hollandica Lb</name>
    <dbReference type="NCBI Taxonomy" id="1129897"/>
    <lineage>
        <taxon>Bacteria</taxon>
        <taxon>Pseudomonadati</taxon>
        <taxon>Thermomicrobiota</taxon>
        <taxon>Thermomicrobia</taxon>
        <taxon>Sphaerobacterales</taxon>
        <taxon>Sphaerobacterineae</taxon>
        <taxon>Sphaerobacteraceae</taxon>
        <taxon>Nitrolancea</taxon>
    </lineage>
</organism>
<sequence>MTATRLDAFAPAITMLEALRARRISAVELLEWHLRRIERYNPALNAIVSGDYESARQAAAVADDLRAGGVDAPLLGLPLTVKDCINVQGMLSTAGVPEYAEHRAELDSRLAARLRAAGAIIVGKSNVPPLAQDWQTDNPVFGRTNNPWDQTRTPGGSTGGGAAALAAGLTPLEFGSDIGGSIRIPAAFCGVYGHKPSETAFPRSGHFPGRPLPNPARVMGVQGPLARDAGDLELALDIVAGPDAGEDVAWRLELPPARAERLRDFRVAILPAIDWQPVDAGIMDALERLARALRGAGVTVKEASPDSFGDLRDHYRLYNSLLSVMVSSGQPDEERRRLASRLRAIGDEFVTAFAGGLEASAADYLAWHARREDYRESFRAFFRDWDILLTPVTIVPAFDHRRMPWMEDTLEVDGRIVPYARLGLYPSIATLSGQPATAFPFGLNTEGLPIGLQAIGPYLEDRTPIRFAALVQQAIGGYQPPPGYDAGPAPA</sequence>